<keyword evidence="2" id="KW-0762">Sugar transport</keyword>
<organism evidence="6 7">
    <name type="scientific">Candidatus Clostridium stratigraminis</name>
    <dbReference type="NCBI Taxonomy" id="3381661"/>
    <lineage>
        <taxon>Bacteria</taxon>
        <taxon>Bacillati</taxon>
        <taxon>Bacillota</taxon>
        <taxon>Clostridia</taxon>
        <taxon>Eubacteriales</taxon>
        <taxon>Clostridiaceae</taxon>
        <taxon>Clostridium</taxon>
    </lineage>
</organism>
<evidence type="ECO:0000313" key="7">
    <source>
        <dbReference type="Proteomes" id="UP001623591"/>
    </source>
</evidence>
<gene>
    <name evidence="6" type="ORF">ACJDUG_04095</name>
</gene>
<dbReference type="Pfam" id="PF02255">
    <property type="entry name" value="PTS_IIA"/>
    <property type="match status" value="1"/>
</dbReference>
<dbReference type="PANTHER" id="PTHR34382:SF7">
    <property type="entry name" value="PTS SYSTEM N,N'-DIACETYLCHITOBIOSE-SPECIFIC EIIA COMPONENT"/>
    <property type="match status" value="1"/>
</dbReference>
<evidence type="ECO:0000256" key="4">
    <source>
        <dbReference type="ARBA" id="ARBA00022683"/>
    </source>
</evidence>
<dbReference type="RefSeq" id="WP_406768612.1">
    <property type="nucleotide sequence ID" value="NZ_JBJHZZ010000001.1"/>
</dbReference>
<dbReference type="Gene3D" id="1.20.58.80">
    <property type="entry name" value="Phosphotransferase system, lactose/cellobiose-type IIA subunit"/>
    <property type="match status" value="1"/>
</dbReference>
<proteinExistence type="predicted"/>
<dbReference type="Proteomes" id="UP001623591">
    <property type="component" value="Unassembled WGS sequence"/>
</dbReference>
<dbReference type="CDD" id="cd00215">
    <property type="entry name" value="PTS_IIA_lac"/>
    <property type="match status" value="1"/>
</dbReference>
<keyword evidence="4" id="KW-0598">Phosphotransferase system</keyword>
<dbReference type="PROSITE" id="PS51095">
    <property type="entry name" value="PTS_EIIA_TYPE_3"/>
    <property type="match status" value="1"/>
</dbReference>
<protein>
    <submittedName>
        <fullName evidence="6">PTS lactose/cellobiose transporter subunit IIA</fullName>
    </submittedName>
</protein>
<dbReference type="PANTHER" id="PTHR34382">
    <property type="entry name" value="PTS SYSTEM N,N'-DIACETYLCHITOBIOSE-SPECIFIC EIIA COMPONENT"/>
    <property type="match status" value="1"/>
</dbReference>
<keyword evidence="1" id="KW-0813">Transport</keyword>
<comment type="caution">
    <text evidence="6">The sequence shown here is derived from an EMBL/GenBank/DDBJ whole genome shotgun (WGS) entry which is preliminary data.</text>
</comment>
<accession>A0ABW8T188</accession>
<dbReference type="EMBL" id="JBJHZZ010000001">
    <property type="protein sequence ID" value="MFL0246160.1"/>
    <property type="molecule type" value="Genomic_DNA"/>
</dbReference>
<sequence>MEGLELACFQIISSAGMAKSSFIEAIKEARKGDFVKAKACIDKGDEFFTQGHNVHTELIQKEAGNEKVSPDLLLLHAEDQLMSVETCKILANELIASYERICALENKG</sequence>
<dbReference type="PIRSF" id="PIRSF000699">
    <property type="entry name" value="PTS_IILac_III"/>
    <property type="match status" value="1"/>
</dbReference>
<evidence type="ECO:0000256" key="1">
    <source>
        <dbReference type="ARBA" id="ARBA00022448"/>
    </source>
</evidence>
<reference evidence="6 7" key="1">
    <citation type="submission" date="2024-11" db="EMBL/GenBank/DDBJ databases">
        <authorList>
            <person name="Heng Y.C."/>
            <person name="Lim A.C.H."/>
            <person name="Lee J.K.Y."/>
            <person name="Kittelmann S."/>
        </authorList>
    </citation>
    <scope>NUCLEOTIDE SEQUENCE [LARGE SCALE GENOMIC DNA]</scope>
    <source>
        <strain evidence="6 7">WILCCON 0185</strain>
    </source>
</reference>
<keyword evidence="7" id="KW-1185">Reference proteome</keyword>
<dbReference type="SUPFAM" id="SSF46973">
    <property type="entry name" value="Enzyme IIa from lactose specific PTS, IIa-lac"/>
    <property type="match status" value="1"/>
</dbReference>
<dbReference type="InterPro" id="IPR036542">
    <property type="entry name" value="PTS_IIA_lac/cel_sf"/>
</dbReference>
<feature type="modified residue" description="Phosphohistidine; by HPr" evidence="5">
    <location>
        <position position="76"/>
    </location>
</feature>
<evidence type="ECO:0000256" key="3">
    <source>
        <dbReference type="ARBA" id="ARBA00022679"/>
    </source>
</evidence>
<evidence type="ECO:0000256" key="2">
    <source>
        <dbReference type="ARBA" id="ARBA00022597"/>
    </source>
</evidence>
<evidence type="ECO:0000256" key="5">
    <source>
        <dbReference type="PROSITE-ProRule" id="PRU00418"/>
    </source>
</evidence>
<dbReference type="InterPro" id="IPR003188">
    <property type="entry name" value="PTS_IIA_lac/cel"/>
</dbReference>
<name>A0ABW8T188_9CLOT</name>
<keyword evidence="3" id="KW-0808">Transferase</keyword>
<evidence type="ECO:0000313" key="6">
    <source>
        <dbReference type="EMBL" id="MFL0246160.1"/>
    </source>
</evidence>